<keyword evidence="1" id="KW-0460">Magnesium</keyword>
<comment type="caution">
    <text evidence="3">The sequence shown here is derived from an EMBL/GenBank/DDBJ whole genome shotgun (WGS) entry which is preliminary data.</text>
</comment>
<reference evidence="3" key="1">
    <citation type="journal article" date="2022" name="Plant J.">
        <title>Strategies of tolerance reflected in two North American maple genomes.</title>
        <authorList>
            <person name="McEvoy S.L."/>
            <person name="Sezen U.U."/>
            <person name="Trouern-Trend A."/>
            <person name="McMahon S.M."/>
            <person name="Schaberg P.G."/>
            <person name="Yang J."/>
            <person name="Wegrzyn J.L."/>
            <person name="Swenson N.G."/>
        </authorList>
    </citation>
    <scope>NUCLEOTIDE SEQUENCE</scope>
    <source>
        <strain evidence="3">NS2018</strain>
    </source>
</reference>
<feature type="transmembrane region" description="Helical" evidence="2">
    <location>
        <begin position="14"/>
        <end position="36"/>
    </location>
</feature>
<evidence type="ECO:0000313" key="4">
    <source>
        <dbReference type="Proteomes" id="UP001168877"/>
    </source>
</evidence>
<dbReference type="AlphaFoldDB" id="A0AA39VK64"/>
<dbReference type="EMBL" id="JAUESC010000384">
    <property type="protein sequence ID" value="KAK0582927.1"/>
    <property type="molecule type" value="Genomic_DNA"/>
</dbReference>
<gene>
    <name evidence="3" type="ORF">LWI29_031229</name>
</gene>
<evidence type="ECO:0000313" key="3">
    <source>
        <dbReference type="EMBL" id="KAK0582927.1"/>
    </source>
</evidence>
<organism evidence="3 4">
    <name type="scientific">Acer saccharum</name>
    <name type="common">Sugar maple</name>
    <dbReference type="NCBI Taxonomy" id="4024"/>
    <lineage>
        <taxon>Eukaryota</taxon>
        <taxon>Viridiplantae</taxon>
        <taxon>Streptophyta</taxon>
        <taxon>Embryophyta</taxon>
        <taxon>Tracheophyta</taxon>
        <taxon>Spermatophyta</taxon>
        <taxon>Magnoliopsida</taxon>
        <taxon>eudicotyledons</taxon>
        <taxon>Gunneridae</taxon>
        <taxon>Pentapetalae</taxon>
        <taxon>rosids</taxon>
        <taxon>malvids</taxon>
        <taxon>Sapindales</taxon>
        <taxon>Sapindaceae</taxon>
        <taxon>Hippocastanoideae</taxon>
        <taxon>Acereae</taxon>
        <taxon>Acer</taxon>
    </lineage>
</organism>
<dbReference type="Gene3D" id="1.20.1110.10">
    <property type="entry name" value="Calcium-transporting ATPase, transmembrane domain"/>
    <property type="match status" value="1"/>
</dbReference>
<dbReference type="InterPro" id="IPR023298">
    <property type="entry name" value="ATPase_P-typ_TM_dom_sf"/>
</dbReference>
<dbReference type="Proteomes" id="UP001168877">
    <property type="component" value="Unassembled WGS sequence"/>
</dbReference>
<evidence type="ECO:0000256" key="2">
    <source>
        <dbReference type="SAM" id="Phobius"/>
    </source>
</evidence>
<dbReference type="SUPFAM" id="SSF81665">
    <property type="entry name" value="Calcium ATPase, transmembrane domain M"/>
    <property type="match status" value="1"/>
</dbReference>
<keyword evidence="2" id="KW-1133">Transmembrane helix</keyword>
<evidence type="ECO:0000256" key="1">
    <source>
        <dbReference type="ARBA" id="ARBA00022842"/>
    </source>
</evidence>
<protein>
    <submittedName>
        <fullName evidence="3">Uncharacterized protein</fullName>
    </submittedName>
</protein>
<name>A0AA39VK64_ACESA</name>
<sequence length="70" mass="7733">MGFNTGYRIGIDNLLVLLIGGIPIAVPTVLSVIMAIGSHRLSQQEAITKRTTVMRKWLEWVCCAVIKQAH</sequence>
<accession>A0AA39VK64</accession>
<keyword evidence="2" id="KW-0812">Transmembrane</keyword>
<keyword evidence="4" id="KW-1185">Reference proteome</keyword>
<reference evidence="3" key="2">
    <citation type="submission" date="2023-06" db="EMBL/GenBank/DDBJ databases">
        <authorList>
            <person name="Swenson N.G."/>
            <person name="Wegrzyn J.L."/>
            <person name="Mcevoy S.L."/>
        </authorList>
    </citation>
    <scope>NUCLEOTIDE SEQUENCE</scope>
    <source>
        <strain evidence="3">NS2018</strain>
        <tissue evidence="3">Leaf</tissue>
    </source>
</reference>
<dbReference type="PANTHER" id="PTHR42861">
    <property type="entry name" value="CALCIUM-TRANSPORTING ATPASE"/>
    <property type="match status" value="1"/>
</dbReference>
<keyword evidence="2" id="KW-0472">Membrane</keyword>
<proteinExistence type="predicted"/>